<dbReference type="Pfam" id="PF13372">
    <property type="entry name" value="Alginate_exp"/>
    <property type="match status" value="1"/>
</dbReference>
<evidence type="ECO:0000259" key="2">
    <source>
        <dbReference type="Pfam" id="PF13372"/>
    </source>
</evidence>
<reference evidence="3 4" key="1">
    <citation type="journal article" date="2013" name="Antonie Van Leeuwenhoek">
        <title>Echinimonas agarilytica gen. nov., sp. nov., a new gammaproteobacterium isolated from the sea urchin Strongylocentrotus intermedius.</title>
        <authorList>
            <person name="Nedashkovskaya O.I."/>
            <person name="Stenkova A.M."/>
            <person name="Zhukova N.V."/>
            <person name="Van Trappen S."/>
            <person name="Lee J.S."/>
            <person name="Kim S.B."/>
        </authorList>
    </citation>
    <scope>NUCLEOTIDE SEQUENCE [LARGE SCALE GENOMIC DNA]</scope>
    <source>
        <strain evidence="3 4">KMM 6351</strain>
    </source>
</reference>
<name>A0AA41W8X8_9GAMM</name>
<feature type="signal peptide" evidence="1">
    <location>
        <begin position="1"/>
        <end position="21"/>
    </location>
</feature>
<dbReference type="Gene3D" id="2.40.160.100">
    <property type="match status" value="1"/>
</dbReference>
<keyword evidence="4" id="KW-1185">Reference proteome</keyword>
<accession>A0AA41W8X8</accession>
<organism evidence="3 4">
    <name type="scientific">Echinimonas agarilytica</name>
    <dbReference type="NCBI Taxonomy" id="1215918"/>
    <lineage>
        <taxon>Bacteria</taxon>
        <taxon>Pseudomonadati</taxon>
        <taxon>Pseudomonadota</taxon>
        <taxon>Gammaproteobacteria</taxon>
        <taxon>Alteromonadales</taxon>
        <taxon>Echinimonadaceae</taxon>
        <taxon>Echinimonas</taxon>
    </lineage>
</organism>
<dbReference type="Proteomes" id="UP001165393">
    <property type="component" value="Unassembled WGS sequence"/>
</dbReference>
<keyword evidence="1" id="KW-0732">Signal</keyword>
<sequence length="453" mass="51000">MRNLHTLILVPLVALSTTSQAQDVLFTYKAGADAERLPKRVLRDQSQEEGLFTELGLKVGGDFSDQWKYYVDTRAFGATSQISSSFDDVDTGRTEPSSSSDSYVQLRQAWVRFGGLTDYPDEHLTLGLQRITATSPLWWDTELESLVWRFQTTRFEFQTGVGERLDTYRSNNDLSAIDEDRLRVFADGSFDWTAYHQVFLRFMFTDQDSNDLPSDVQTGAPDGANGQWLWYGIGAGSNWMERRSASSWAYNVEWIGLSGESDFTSGSGITLEDHDISAWALDIGARYDFKSAPASFGMTYSQGSGGFDQGESNMFVQTGLHTNRGRFVGNKQYLFRYNEALRADLTNLTHAAMFASYTFERDLMLAGQISKFGRDDEDFPIYRRAQPLDMNTDSDDVGYGIDVSLRHSLNNTYANVPVQYWRIRGSGFFPGDAFDNENDGSVYRVVLEVVGAL</sequence>
<dbReference type="InterPro" id="IPR025388">
    <property type="entry name" value="Alginate_export_dom"/>
</dbReference>
<feature type="domain" description="Alginate export" evidence="2">
    <location>
        <begin position="38"/>
        <end position="442"/>
    </location>
</feature>
<dbReference type="InterPro" id="IPR053728">
    <property type="entry name" value="Alginate_Permeability_Chnl"/>
</dbReference>
<dbReference type="AlphaFoldDB" id="A0AA41W8X8"/>
<evidence type="ECO:0000313" key="3">
    <source>
        <dbReference type="EMBL" id="MCM2681225.1"/>
    </source>
</evidence>
<comment type="caution">
    <text evidence="3">The sequence shown here is derived from an EMBL/GenBank/DDBJ whole genome shotgun (WGS) entry which is preliminary data.</text>
</comment>
<dbReference type="EMBL" id="JAMQGP010000009">
    <property type="protein sequence ID" value="MCM2681225.1"/>
    <property type="molecule type" value="Genomic_DNA"/>
</dbReference>
<protein>
    <submittedName>
        <fullName evidence="3">Alginate export family protein</fullName>
    </submittedName>
</protein>
<gene>
    <name evidence="3" type="ORF">NAF29_16375</name>
</gene>
<proteinExistence type="predicted"/>
<feature type="chain" id="PRO_5041291863" evidence="1">
    <location>
        <begin position="22"/>
        <end position="453"/>
    </location>
</feature>
<evidence type="ECO:0000313" key="4">
    <source>
        <dbReference type="Proteomes" id="UP001165393"/>
    </source>
</evidence>
<dbReference type="RefSeq" id="WP_251262708.1">
    <property type="nucleotide sequence ID" value="NZ_JAMQGP010000009.1"/>
</dbReference>
<evidence type="ECO:0000256" key="1">
    <source>
        <dbReference type="SAM" id="SignalP"/>
    </source>
</evidence>